<feature type="transmembrane region" description="Helical" evidence="2">
    <location>
        <begin position="386"/>
        <end position="407"/>
    </location>
</feature>
<feature type="transmembrane region" description="Helical" evidence="2">
    <location>
        <begin position="65"/>
        <end position="82"/>
    </location>
</feature>
<keyword evidence="4" id="KW-1185">Reference proteome</keyword>
<evidence type="ECO:0008006" key="5">
    <source>
        <dbReference type="Google" id="ProtNLM"/>
    </source>
</evidence>
<protein>
    <recommendedName>
        <fullName evidence="5">Transmembrane protein</fullName>
    </recommendedName>
</protein>
<keyword evidence="2" id="KW-0472">Membrane</keyword>
<organism evidence="3 4">
    <name type="scientific">Mycena metata</name>
    <dbReference type="NCBI Taxonomy" id="1033252"/>
    <lineage>
        <taxon>Eukaryota</taxon>
        <taxon>Fungi</taxon>
        <taxon>Dikarya</taxon>
        <taxon>Basidiomycota</taxon>
        <taxon>Agaricomycotina</taxon>
        <taxon>Agaricomycetes</taxon>
        <taxon>Agaricomycetidae</taxon>
        <taxon>Agaricales</taxon>
        <taxon>Marasmiineae</taxon>
        <taxon>Mycenaceae</taxon>
        <taxon>Mycena</taxon>
    </lineage>
</organism>
<keyword evidence="2" id="KW-0812">Transmembrane</keyword>
<evidence type="ECO:0000313" key="4">
    <source>
        <dbReference type="Proteomes" id="UP001215598"/>
    </source>
</evidence>
<evidence type="ECO:0000256" key="1">
    <source>
        <dbReference type="SAM" id="MobiDB-lite"/>
    </source>
</evidence>
<feature type="transmembrane region" description="Helical" evidence="2">
    <location>
        <begin position="12"/>
        <end position="29"/>
    </location>
</feature>
<comment type="caution">
    <text evidence="3">The sequence shown here is derived from an EMBL/GenBank/DDBJ whole genome shotgun (WGS) entry which is preliminary data.</text>
</comment>
<dbReference type="AlphaFoldDB" id="A0AAD7GRU6"/>
<feature type="compositionally biased region" description="Polar residues" evidence="1">
    <location>
        <begin position="516"/>
        <end position="528"/>
    </location>
</feature>
<evidence type="ECO:0000256" key="2">
    <source>
        <dbReference type="SAM" id="Phobius"/>
    </source>
</evidence>
<dbReference type="EMBL" id="JARKIB010000494">
    <property type="protein sequence ID" value="KAJ7703860.1"/>
    <property type="molecule type" value="Genomic_DNA"/>
</dbReference>
<evidence type="ECO:0000313" key="3">
    <source>
        <dbReference type="EMBL" id="KAJ7703860.1"/>
    </source>
</evidence>
<accession>A0AAD7GRU6</accession>
<feature type="transmembrane region" description="Helical" evidence="2">
    <location>
        <begin position="41"/>
        <end position="58"/>
    </location>
</feature>
<sequence length="528" mass="57532">MVLFSPAFRVYTLRFLLLSNIGTIIFVAYPSPSVTPSRRAVTFIGCSLITLHHILVTFPWRIRALALADFVLTVIEIGFFAWLVSLFWYIFFTELGLLALLLSALFRASTIMRGKDGLLRQQFSFLGGCTSVHPPYTPLSKLLGRSISRPLVRGEAASIVFARAVIISLCAILLPFIAFDFIWVVPQFAQAYTQSMVITSEGDVSFPSVNATVFLAGFRNILFNTSASNIHVSANGNTNCSRVDSFGTTTALVVLECPYRWPFIQNLSISISIPADIHWLRVSVKADDTDVIPEPTPVLRGANLFGMLTWTKREVRTQTRTRALWPTYISLFIPEITALQPFPGANTGGASLTRLTLVNEYGTATKLLQDTAAATVLSGIASFGGLWTFINTVFALLFGANVVYFAFGHRPLSALGVVHVLQHGTLVRQWHQDFPALHSEGGVPGTEEAGIVAFIRERLVDVGDDPRSDEDKDIGANDVEAQTGSGSDDRGGAGTGFLEEEGTGPELGGPADPATFQPQENHSLLNTR</sequence>
<reference evidence="3" key="1">
    <citation type="submission" date="2023-03" db="EMBL/GenBank/DDBJ databases">
        <title>Massive genome expansion in bonnet fungi (Mycena s.s.) driven by repeated elements and novel gene families across ecological guilds.</title>
        <authorList>
            <consortium name="Lawrence Berkeley National Laboratory"/>
            <person name="Harder C.B."/>
            <person name="Miyauchi S."/>
            <person name="Viragh M."/>
            <person name="Kuo A."/>
            <person name="Thoen E."/>
            <person name="Andreopoulos B."/>
            <person name="Lu D."/>
            <person name="Skrede I."/>
            <person name="Drula E."/>
            <person name="Henrissat B."/>
            <person name="Morin E."/>
            <person name="Kohler A."/>
            <person name="Barry K."/>
            <person name="LaButti K."/>
            <person name="Morin E."/>
            <person name="Salamov A."/>
            <person name="Lipzen A."/>
            <person name="Mereny Z."/>
            <person name="Hegedus B."/>
            <person name="Baldrian P."/>
            <person name="Stursova M."/>
            <person name="Weitz H."/>
            <person name="Taylor A."/>
            <person name="Grigoriev I.V."/>
            <person name="Nagy L.G."/>
            <person name="Martin F."/>
            <person name="Kauserud H."/>
        </authorList>
    </citation>
    <scope>NUCLEOTIDE SEQUENCE</scope>
    <source>
        <strain evidence="3">CBHHK182m</strain>
    </source>
</reference>
<name>A0AAD7GRU6_9AGAR</name>
<dbReference type="Proteomes" id="UP001215598">
    <property type="component" value="Unassembled WGS sequence"/>
</dbReference>
<feature type="transmembrane region" description="Helical" evidence="2">
    <location>
        <begin position="160"/>
        <end position="185"/>
    </location>
</feature>
<feature type="compositionally biased region" description="Basic and acidic residues" evidence="1">
    <location>
        <begin position="463"/>
        <end position="475"/>
    </location>
</feature>
<keyword evidence="2" id="KW-1133">Transmembrane helix</keyword>
<gene>
    <name evidence="3" type="ORF">B0H16DRAFT_1482758</name>
</gene>
<proteinExistence type="predicted"/>
<feature type="region of interest" description="Disordered" evidence="1">
    <location>
        <begin position="463"/>
        <end position="528"/>
    </location>
</feature>